<evidence type="ECO:0000313" key="2">
    <source>
        <dbReference type="Proteomes" id="UP000475862"/>
    </source>
</evidence>
<accession>A0A6G0T380</accession>
<reference evidence="1 2" key="1">
    <citation type="submission" date="2019-08" db="EMBL/GenBank/DDBJ databases">
        <title>The genome of the soybean aphid Biotype 1, its phylome, world population structure and adaptation to the North American continent.</title>
        <authorList>
            <person name="Giordano R."/>
            <person name="Donthu R.K."/>
            <person name="Hernandez A.G."/>
            <person name="Wright C.L."/>
            <person name="Zimin A.V."/>
        </authorList>
    </citation>
    <scope>NUCLEOTIDE SEQUENCE [LARGE SCALE GENOMIC DNA]</scope>
    <source>
        <tissue evidence="1">Whole aphids</tissue>
    </source>
</reference>
<dbReference type="AlphaFoldDB" id="A0A6G0T380"/>
<evidence type="ECO:0000313" key="1">
    <source>
        <dbReference type="EMBL" id="KAE9525029.1"/>
    </source>
</evidence>
<comment type="caution">
    <text evidence="1">The sequence shown here is derived from an EMBL/GenBank/DDBJ whole genome shotgun (WGS) entry which is preliminary data.</text>
</comment>
<keyword evidence="2" id="KW-1185">Reference proteome</keyword>
<dbReference type="EMBL" id="VYZN01000064">
    <property type="protein sequence ID" value="KAE9525029.1"/>
    <property type="molecule type" value="Genomic_DNA"/>
</dbReference>
<dbReference type="Proteomes" id="UP000475862">
    <property type="component" value="Unassembled WGS sequence"/>
</dbReference>
<proteinExistence type="predicted"/>
<name>A0A6G0T380_APHGL</name>
<sequence length="173" mass="20540">MYIYDPYCSRTVEPFPISSLVFISPINYNYMTIDNKLYGTGSKRYKYYHHSSLHYGVDDIEFIRLPFITELLDFSNYYLCVSIKNFGKKLINSKNSTLNFLLNNYRGSLNCYFRKNVTSYIGTIFLLAFEVQTTSTKIRQNHEYLFANYFVFKFLRNMSKSRKFASNFVVEKS</sequence>
<gene>
    <name evidence="1" type="ORF">AGLY_014443</name>
</gene>
<organism evidence="1 2">
    <name type="scientific">Aphis glycines</name>
    <name type="common">Soybean aphid</name>
    <dbReference type="NCBI Taxonomy" id="307491"/>
    <lineage>
        <taxon>Eukaryota</taxon>
        <taxon>Metazoa</taxon>
        <taxon>Ecdysozoa</taxon>
        <taxon>Arthropoda</taxon>
        <taxon>Hexapoda</taxon>
        <taxon>Insecta</taxon>
        <taxon>Pterygota</taxon>
        <taxon>Neoptera</taxon>
        <taxon>Paraneoptera</taxon>
        <taxon>Hemiptera</taxon>
        <taxon>Sternorrhyncha</taxon>
        <taxon>Aphidomorpha</taxon>
        <taxon>Aphidoidea</taxon>
        <taxon>Aphididae</taxon>
        <taxon>Aphidini</taxon>
        <taxon>Aphis</taxon>
        <taxon>Aphis</taxon>
    </lineage>
</organism>
<protein>
    <submittedName>
        <fullName evidence="1">Uncharacterized protein</fullName>
    </submittedName>
</protein>